<proteinExistence type="predicted"/>
<evidence type="ECO:0008006" key="4">
    <source>
        <dbReference type="Google" id="ProtNLM"/>
    </source>
</evidence>
<feature type="chain" id="PRO_5008002883" description="DUF2946 domain-containing protein" evidence="1">
    <location>
        <begin position="24"/>
        <end position="119"/>
    </location>
</feature>
<evidence type="ECO:0000256" key="1">
    <source>
        <dbReference type="SAM" id="SignalP"/>
    </source>
</evidence>
<feature type="signal peptide" evidence="1">
    <location>
        <begin position="1"/>
        <end position="23"/>
    </location>
</feature>
<keyword evidence="1" id="KW-0732">Signal</keyword>
<evidence type="ECO:0000313" key="2">
    <source>
        <dbReference type="EMBL" id="ANF26393.1"/>
    </source>
</evidence>
<evidence type="ECO:0000313" key="3">
    <source>
        <dbReference type="Proteomes" id="UP000077787"/>
    </source>
</evidence>
<protein>
    <recommendedName>
        <fullName evidence="4">DUF2946 domain-containing protein</fullName>
    </recommendedName>
</protein>
<gene>
    <name evidence="2" type="ORF">PS273GM_15165</name>
</gene>
<dbReference type="AlphaFoldDB" id="A0A172WSG6"/>
<organism evidence="2 3">
    <name type="scientific">Stutzerimonas stutzeri</name>
    <name type="common">Pseudomonas stutzeri</name>
    <dbReference type="NCBI Taxonomy" id="316"/>
    <lineage>
        <taxon>Bacteria</taxon>
        <taxon>Pseudomonadati</taxon>
        <taxon>Pseudomonadota</taxon>
        <taxon>Gammaproteobacteria</taxon>
        <taxon>Pseudomonadales</taxon>
        <taxon>Pseudomonadaceae</taxon>
        <taxon>Stutzerimonas</taxon>
    </lineage>
</organism>
<name>A0A172WSG6_STUST</name>
<dbReference type="Proteomes" id="UP000077787">
    <property type="component" value="Chromosome"/>
</dbReference>
<sequence length="119" mass="12941">MLSKPVSAQLTFVLALVMLMAWAGHSAALGPGVSQGAWNGEDHAHSHSHSTGISVCARCVDHYHSTLTADHVHETPYLTTLLTVSTLPERPQPIEATRYAIPPSPIFLIERPPRPRFAL</sequence>
<reference evidence="2 3" key="1">
    <citation type="submission" date="2016-05" db="EMBL/GenBank/DDBJ databases">
        <title>Genome sequence of Pseudomonas stutzeri 273 and identification of the exopolysaccharide biosynthesis locus.</title>
        <authorList>
            <person name="Wu S."/>
            <person name="Sun C."/>
        </authorList>
    </citation>
    <scope>NUCLEOTIDE SEQUENCE [LARGE SCALE GENOMIC DNA]</scope>
    <source>
        <strain evidence="2 3">273</strain>
    </source>
</reference>
<accession>A0A172WSG6</accession>
<dbReference type="EMBL" id="CP015641">
    <property type="protein sequence ID" value="ANF26393.1"/>
    <property type="molecule type" value="Genomic_DNA"/>
</dbReference>